<dbReference type="Pfam" id="PF01189">
    <property type="entry name" value="Methyltr_RsmB-F"/>
    <property type="match status" value="1"/>
</dbReference>
<dbReference type="GO" id="GO:0006355">
    <property type="term" value="P:regulation of DNA-templated transcription"/>
    <property type="evidence" value="ECO:0007669"/>
    <property type="project" value="InterPro"/>
</dbReference>
<gene>
    <name evidence="8" type="ORF">GCM10011314_03990</name>
</gene>
<dbReference type="InterPro" id="IPR006027">
    <property type="entry name" value="NusB_RsmB_TIM44"/>
</dbReference>
<comment type="caution">
    <text evidence="8">The sequence shown here is derived from an EMBL/GenBank/DDBJ whole genome shotgun (WGS) entry which is preliminary data.</text>
</comment>
<reference evidence="8" key="1">
    <citation type="journal article" date="2014" name="Int. J. Syst. Evol. Microbiol.">
        <title>Complete genome sequence of Corynebacterium casei LMG S-19264T (=DSM 44701T), isolated from a smear-ripened cheese.</title>
        <authorList>
            <consortium name="US DOE Joint Genome Institute (JGI-PGF)"/>
            <person name="Walter F."/>
            <person name="Albersmeier A."/>
            <person name="Kalinowski J."/>
            <person name="Ruckert C."/>
        </authorList>
    </citation>
    <scope>NUCLEOTIDE SEQUENCE</scope>
    <source>
        <strain evidence="8">CGMCC 1.10749</strain>
    </source>
</reference>
<dbReference type="InterPro" id="IPR049560">
    <property type="entry name" value="MeTrfase_RsmB-F_NOP2_cat"/>
</dbReference>
<dbReference type="EMBL" id="BMEA01000001">
    <property type="protein sequence ID" value="GGB67951.1"/>
    <property type="molecule type" value="Genomic_DNA"/>
</dbReference>
<feature type="binding site" evidence="5">
    <location>
        <position position="329"/>
    </location>
    <ligand>
        <name>S-adenosyl-L-methionine</name>
        <dbReference type="ChEBI" id="CHEBI:59789"/>
    </ligand>
</feature>
<dbReference type="InterPro" id="IPR023267">
    <property type="entry name" value="RCMT"/>
</dbReference>
<keyword evidence="1 5" id="KW-0489">Methyltransferase</keyword>
<dbReference type="PANTHER" id="PTHR22807:SF53">
    <property type="entry name" value="RIBOSOMAL RNA SMALL SUBUNIT METHYLTRANSFERASE B-RELATED"/>
    <property type="match status" value="1"/>
</dbReference>
<sequence>MPAPDQRPQPRRRPSGGGRPHGQRSRQRPSDRAKHAEPARFAAYTLLRAVADGAYANLELPSILRRHRLDTRDAAFATELAFGTLRMQGFYDAVIERAADRATTKIDAGVLDVLRLGAHQLLGMRVPPHAAADQTVGLARTVSGAGASGFVNAVMRRVSERTREEWVTEVVPEGGSTAALAVEYSHPEWVVSALRGALLGHGRATAETVDTELRALLESDNTPAKVSLVARPGLASVEELVAAGATASETSPHGAVLGSGDPGAIAAVRERRAAVQDEGSQLLAVAVATAPVTADVPARWLDLCAGPGGKSGVLGALALQTGADLVAVEVSEHRAELVRSTLGPVTALARETGRAVEVRTADGREVGEAERTAYGRVLVDAPCTGLGALRRRPEARWRRQPGDLAQLGPLQRDLLRSALDAVAPGGVVGYATCSPHPAETTFVVRDVLKKRDDIEVLDARELFRDASGEVLHDLGDGPEVQLWPHVHGTDAMFLALLRKKA</sequence>
<evidence type="ECO:0000256" key="3">
    <source>
        <dbReference type="ARBA" id="ARBA00022691"/>
    </source>
</evidence>
<dbReference type="GO" id="GO:0003723">
    <property type="term" value="F:RNA binding"/>
    <property type="evidence" value="ECO:0007669"/>
    <property type="project" value="UniProtKB-UniRule"/>
</dbReference>
<evidence type="ECO:0000256" key="5">
    <source>
        <dbReference type="PROSITE-ProRule" id="PRU01023"/>
    </source>
</evidence>
<name>A0A8H9FPL9_9MICO</name>
<keyword evidence="3 5" id="KW-0949">S-adenosyl-L-methionine</keyword>
<dbReference type="Proteomes" id="UP000628079">
    <property type="component" value="Unassembled WGS sequence"/>
</dbReference>
<dbReference type="CDD" id="cd02440">
    <property type="entry name" value="AdoMet_MTases"/>
    <property type="match status" value="1"/>
</dbReference>
<feature type="binding site" evidence="5">
    <location>
        <position position="362"/>
    </location>
    <ligand>
        <name>S-adenosyl-L-methionine</name>
        <dbReference type="ChEBI" id="CHEBI:59789"/>
    </ligand>
</feature>
<evidence type="ECO:0000256" key="6">
    <source>
        <dbReference type="SAM" id="MobiDB-lite"/>
    </source>
</evidence>
<dbReference type="Pfam" id="PF01029">
    <property type="entry name" value="NusB"/>
    <property type="match status" value="1"/>
</dbReference>
<evidence type="ECO:0000256" key="4">
    <source>
        <dbReference type="ARBA" id="ARBA00022884"/>
    </source>
</evidence>
<feature type="binding site" evidence="5">
    <location>
        <position position="380"/>
    </location>
    <ligand>
        <name>S-adenosyl-L-methionine</name>
        <dbReference type="ChEBI" id="CHEBI:59789"/>
    </ligand>
</feature>
<dbReference type="InterPro" id="IPR001678">
    <property type="entry name" value="MeTrfase_RsmB-F_NOP2_dom"/>
</dbReference>
<dbReference type="PANTHER" id="PTHR22807">
    <property type="entry name" value="NOP2 YEAST -RELATED NOL1/NOP2/FMU SUN DOMAIN-CONTAINING"/>
    <property type="match status" value="1"/>
</dbReference>
<keyword evidence="2 5" id="KW-0808">Transferase</keyword>
<dbReference type="Gene3D" id="1.10.940.10">
    <property type="entry name" value="NusB-like"/>
    <property type="match status" value="1"/>
</dbReference>
<feature type="active site" description="Nucleophile" evidence="5">
    <location>
        <position position="433"/>
    </location>
</feature>
<feature type="region of interest" description="Disordered" evidence="6">
    <location>
        <begin position="1"/>
        <end position="36"/>
    </location>
</feature>
<dbReference type="PROSITE" id="PS51686">
    <property type="entry name" value="SAM_MT_RSMB_NOP"/>
    <property type="match status" value="1"/>
</dbReference>
<dbReference type="GO" id="GO:0008173">
    <property type="term" value="F:RNA methyltransferase activity"/>
    <property type="evidence" value="ECO:0007669"/>
    <property type="project" value="InterPro"/>
</dbReference>
<evidence type="ECO:0000259" key="7">
    <source>
        <dbReference type="PROSITE" id="PS51686"/>
    </source>
</evidence>
<dbReference type="InterPro" id="IPR035926">
    <property type="entry name" value="NusB-like_sf"/>
</dbReference>
<accession>A0A8H9FPL9</accession>
<protein>
    <submittedName>
        <fullName evidence="8">rRNA cytosine-C5-methyltransferase</fullName>
    </submittedName>
</protein>
<proteinExistence type="inferred from homology"/>
<feature type="binding site" evidence="5">
    <location>
        <begin position="304"/>
        <end position="310"/>
    </location>
    <ligand>
        <name>S-adenosyl-L-methionine</name>
        <dbReference type="ChEBI" id="CHEBI:59789"/>
    </ligand>
</feature>
<dbReference type="GO" id="GO:0001510">
    <property type="term" value="P:RNA methylation"/>
    <property type="evidence" value="ECO:0007669"/>
    <property type="project" value="InterPro"/>
</dbReference>
<evidence type="ECO:0000256" key="1">
    <source>
        <dbReference type="ARBA" id="ARBA00022603"/>
    </source>
</evidence>
<feature type="domain" description="SAM-dependent MTase RsmB/NOP-type" evidence="7">
    <location>
        <begin position="201"/>
        <end position="500"/>
    </location>
</feature>
<dbReference type="SUPFAM" id="SSF48013">
    <property type="entry name" value="NusB-like"/>
    <property type="match status" value="1"/>
</dbReference>
<dbReference type="RefSeq" id="WP_188450339.1">
    <property type="nucleotide sequence ID" value="NZ_BMEA01000001.1"/>
</dbReference>
<dbReference type="PRINTS" id="PR02008">
    <property type="entry name" value="RCMTFAMILY"/>
</dbReference>
<reference evidence="8" key="2">
    <citation type="submission" date="2020-09" db="EMBL/GenBank/DDBJ databases">
        <authorList>
            <person name="Sun Q."/>
            <person name="Zhou Y."/>
        </authorList>
    </citation>
    <scope>NUCLEOTIDE SEQUENCE</scope>
    <source>
        <strain evidence="8">CGMCC 1.10749</strain>
    </source>
</reference>
<evidence type="ECO:0000313" key="9">
    <source>
        <dbReference type="Proteomes" id="UP000628079"/>
    </source>
</evidence>
<dbReference type="SUPFAM" id="SSF53335">
    <property type="entry name" value="S-adenosyl-L-methionine-dependent methyltransferases"/>
    <property type="match status" value="1"/>
</dbReference>
<organism evidence="8 9">
    <name type="scientific">Knoellia flava</name>
    <dbReference type="NCBI Taxonomy" id="913969"/>
    <lineage>
        <taxon>Bacteria</taxon>
        <taxon>Bacillati</taxon>
        <taxon>Actinomycetota</taxon>
        <taxon>Actinomycetes</taxon>
        <taxon>Micrococcales</taxon>
        <taxon>Intrasporangiaceae</taxon>
        <taxon>Knoellia</taxon>
    </lineage>
</organism>
<evidence type="ECO:0000313" key="8">
    <source>
        <dbReference type="EMBL" id="GGB67951.1"/>
    </source>
</evidence>
<dbReference type="Gene3D" id="3.40.50.150">
    <property type="entry name" value="Vaccinia Virus protein VP39"/>
    <property type="match status" value="1"/>
</dbReference>
<comment type="similarity">
    <text evidence="5">Belongs to the class I-like SAM-binding methyltransferase superfamily. RsmB/NOP family.</text>
</comment>
<evidence type="ECO:0000256" key="2">
    <source>
        <dbReference type="ARBA" id="ARBA00022679"/>
    </source>
</evidence>
<dbReference type="InterPro" id="IPR029063">
    <property type="entry name" value="SAM-dependent_MTases_sf"/>
</dbReference>
<dbReference type="AlphaFoldDB" id="A0A8H9FPL9"/>
<keyword evidence="4 5" id="KW-0694">RNA-binding</keyword>